<reference evidence="3 4" key="1">
    <citation type="submission" date="2018-12" db="EMBL/GenBank/DDBJ databases">
        <authorList>
            <consortium name="Pathogen Informatics"/>
        </authorList>
    </citation>
    <scope>NUCLEOTIDE SEQUENCE [LARGE SCALE GENOMIC DNA]</scope>
    <source>
        <strain evidence="3 4">NCTC9695</strain>
    </source>
</reference>
<gene>
    <name evidence="3" type="ORF">NCTC9695_02016</name>
</gene>
<proteinExistence type="predicted"/>
<dbReference type="AlphaFoldDB" id="A0A447T9N7"/>
<accession>A0A447T9N7</accession>
<feature type="chain" id="PRO_5019013136" evidence="2">
    <location>
        <begin position="25"/>
        <end position="104"/>
    </location>
</feature>
<evidence type="ECO:0000313" key="4">
    <source>
        <dbReference type="Proteomes" id="UP000275777"/>
    </source>
</evidence>
<protein>
    <submittedName>
        <fullName evidence="3">Uncharacterized protein</fullName>
    </submittedName>
</protein>
<evidence type="ECO:0000256" key="2">
    <source>
        <dbReference type="SAM" id="SignalP"/>
    </source>
</evidence>
<evidence type="ECO:0000313" key="3">
    <source>
        <dbReference type="EMBL" id="VEB41583.1"/>
    </source>
</evidence>
<feature type="signal peptide" evidence="2">
    <location>
        <begin position="1"/>
        <end position="24"/>
    </location>
</feature>
<feature type="region of interest" description="Disordered" evidence="1">
    <location>
        <begin position="50"/>
        <end position="104"/>
    </location>
</feature>
<feature type="compositionally biased region" description="Polar residues" evidence="1">
    <location>
        <begin position="63"/>
        <end position="75"/>
    </location>
</feature>
<keyword evidence="2" id="KW-0732">Signal</keyword>
<dbReference type="Proteomes" id="UP000275777">
    <property type="component" value="Chromosome"/>
</dbReference>
<evidence type="ECO:0000256" key="1">
    <source>
        <dbReference type="SAM" id="MobiDB-lite"/>
    </source>
</evidence>
<dbReference type="EMBL" id="LR134182">
    <property type="protein sequence ID" value="VEB41583.1"/>
    <property type="molecule type" value="Genomic_DNA"/>
</dbReference>
<organism evidence="3 4">
    <name type="scientific">Chromobacterium violaceum</name>
    <dbReference type="NCBI Taxonomy" id="536"/>
    <lineage>
        <taxon>Bacteria</taxon>
        <taxon>Pseudomonadati</taxon>
        <taxon>Pseudomonadota</taxon>
        <taxon>Betaproteobacteria</taxon>
        <taxon>Neisseriales</taxon>
        <taxon>Chromobacteriaceae</taxon>
        <taxon>Chromobacterium</taxon>
    </lineage>
</organism>
<name>A0A447T9N7_CHRVL</name>
<sequence length="104" mass="11097">MKTSIPIRLALLLSAITLPCQALRAETFNLNLGAVIKDGIHKALQGDHPMQEIPLPAIPPPANTTVPTPRSSAPSSCKPMADSSWKSCRKATPSRGMPDREQAS</sequence>